<keyword evidence="6" id="KW-0408">Iron</keyword>
<comment type="cofactor">
    <cofactor evidence="1 9">
        <name>pyridoxal 5'-phosphate</name>
        <dbReference type="ChEBI" id="CHEBI:597326"/>
    </cofactor>
</comment>
<dbReference type="SMART" id="SM00450">
    <property type="entry name" value="RHOD"/>
    <property type="match status" value="1"/>
</dbReference>
<evidence type="ECO:0000256" key="4">
    <source>
        <dbReference type="ARBA" id="ARBA00022723"/>
    </source>
</evidence>
<reference evidence="11 12" key="1">
    <citation type="submission" date="2015-11" db="EMBL/GenBank/DDBJ databases">
        <title>Exploring the genomic traits of fungus-feeding bacterial genus Collimonas.</title>
        <authorList>
            <person name="Song C."/>
            <person name="Schmidt R."/>
            <person name="de Jager V."/>
            <person name="Krzyzanowska D."/>
            <person name="Jongedijk E."/>
            <person name="Cankar K."/>
            <person name="Beekwilder J."/>
            <person name="van Veen A."/>
            <person name="de Boer W."/>
            <person name="van Veen J.A."/>
            <person name="Garbeva P."/>
        </authorList>
    </citation>
    <scope>NUCLEOTIDE SEQUENCE [LARGE SCALE GENOMIC DNA]</scope>
    <source>
        <strain evidence="11 12">Ter91</strain>
    </source>
</reference>
<sequence>MTEIYLDANATTAVLPAAIDAAARAMKECFGNPSSSHATGIQAKTMMSQVRQRAARLLGAGDGRLMFNSGATEGIQTAVLSALCALREKQSAGQRIGKFLLYGATEHKAVPESLAHWNHLLGLQLELKKLPVDQHGQHDLAALRQLAGDAALVCTMAANNETGVISELAQIEAVLQHSGSSAYWLVDCVQALGKMPLDLKATRIDYATFSGHKLYAPKGIGMLYVRPGAPFTPLIMGGGQESGQRSGTENMAGIAALGAVLGALEDGATFRSHQQLYDFRTRLVASLRIAFPGIVFNQPLEKTLPTTLNFSVPGLASKELLDLFDAAQLRVSSGSACSAAKSAPSYVLEAMQLPHWRSSSAIRMSFGPLADEAFISAACARIEHCGLAWRQSMAAATAPASAGGEVLRFHLDGANAWLLADEASQSCVIIDPSPLLVERLASHVRSRGYQLRAILSTGALSEHEENRRELAQALGSPEGPGSDAFGWPAPDDAELALGTLRLLRKSQGEHQIYLLGDAKAETSAARFAFIGALPAAALDPALVTPDTLLCPARDETSLLCTSLRAEQHPGDDSASDMNLETAALAPFLAAHPGALLIDVREAYEHAAGMTSASGQTVLHVPLSHLVSHLHQWLHGAQVPLVFFCRSGNRSGKAVACLRRLGYRNAWQLNGGLALASTTLQLDYPKAA</sequence>
<keyword evidence="11" id="KW-0032">Aminotransferase</keyword>
<dbReference type="PANTHER" id="PTHR11601:SF34">
    <property type="entry name" value="CYSTEINE DESULFURASE"/>
    <property type="match status" value="1"/>
</dbReference>
<evidence type="ECO:0000256" key="3">
    <source>
        <dbReference type="ARBA" id="ARBA00012239"/>
    </source>
</evidence>
<dbReference type="OrthoDB" id="9808002at2"/>
<proteinExistence type="inferred from homology"/>
<accession>A0A127Q003</accession>
<evidence type="ECO:0000256" key="5">
    <source>
        <dbReference type="ARBA" id="ARBA00022898"/>
    </source>
</evidence>
<dbReference type="GO" id="GO:0046872">
    <property type="term" value="F:metal ion binding"/>
    <property type="evidence" value="ECO:0007669"/>
    <property type="project" value="UniProtKB-KW"/>
</dbReference>
<evidence type="ECO:0000313" key="11">
    <source>
        <dbReference type="EMBL" id="AMP03363.1"/>
    </source>
</evidence>
<dbReference type="PROSITE" id="PS50206">
    <property type="entry name" value="RHODANESE_3"/>
    <property type="match status" value="1"/>
</dbReference>
<evidence type="ECO:0000256" key="8">
    <source>
        <dbReference type="ARBA" id="ARBA00050776"/>
    </source>
</evidence>
<evidence type="ECO:0000256" key="2">
    <source>
        <dbReference type="ARBA" id="ARBA00006490"/>
    </source>
</evidence>
<keyword evidence="7" id="KW-0411">Iron-sulfur</keyword>
<dbReference type="PATRIC" id="fig|279113.9.peg.971"/>
<evidence type="ECO:0000256" key="9">
    <source>
        <dbReference type="RuleBase" id="RU004504"/>
    </source>
</evidence>
<dbReference type="KEGG" id="cpra:CPter91_0975"/>
<dbReference type="SUPFAM" id="SSF53383">
    <property type="entry name" value="PLP-dependent transferases"/>
    <property type="match status" value="1"/>
</dbReference>
<dbReference type="Gene3D" id="3.40.250.10">
    <property type="entry name" value="Rhodanese-like domain"/>
    <property type="match status" value="1"/>
</dbReference>
<dbReference type="Pfam" id="PF00581">
    <property type="entry name" value="Rhodanese"/>
    <property type="match status" value="1"/>
</dbReference>
<keyword evidence="4" id="KW-0479">Metal-binding</keyword>
<evidence type="ECO:0000259" key="10">
    <source>
        <dbReference type="PROSITE" id="PS50206"/>
    </source>
</evidence>
<comment type="catalytic activity">
    <reaction evidence="8">
        <text>(sulfur carrier)-H + L-cysteine = (sulfur carrier)-SH + L-alanine</text>
        <dbReference type="Rhea" id="RHEA:43892"/>
        <dbReference type="Rhea" id="RHEA-COMP:14737"/>
        <dbReference type="Rhea" id="RHEA-COMP:14739"/>
        <dbReference type="ChEBI" id="CHEBI:29917"/>
        <dbReference type="ChEBI" id="CHEBI:35235"/>
        <dbReference type="ChEBI" id="CHEBI:57972"/>
        <dbReference type="ChEBI" id="CHEBI:64428"/>
        <dbReference type="EC" id="2.8.1.7"/>
    </reaction>
</comment>
<dbReference type="InterPro" id="IPR036866">
    <property type="entry name" value="RibonucZ/Hydroxyglut_hydro"/>
</dbReference>
<keyword evidence="11" id="KW-0808">Transferase</keyword>
<dbReference type="AlphaFoldDB" id="A0A127Q003"/>
<evidence type="ECO:0000256" key="1">
    <source>
        <dbReference type="ARBA" id="ARBA00001933"/>
    </source>
</evidence>
<organism evidence="11 12">
    <name type="scientific">Collimonas pratensis</name>
    <dbReference type="NCBI Taxonomy" id="279113"/>
    <lineage>
        <taxon>Bacteria</taxon>
        <taxon>Pseudomonadati</taxon>
        <taxon>Pseudomonadota</taxon>
        <taxon>Betaproteobacteria</taxon>
        <taxon>Burkholderiales</taxon>
        <taxon>Oxalobacteraceae</taxon>
        <taxon>Collimonas</taxon>
    </lineage>
</organism>
<evidence type="ECO:0000313" key="12">
    <source>
        <dbReference type="Proteomes" id="UP000074561"/>
    </source>
</evidence>
<dbReference type="InterPro" id="IPR000192">
    <property type="entry name" value="Aminotrans_V_dom"/>
</dbReference>
<dbReference type="Proteomes" id="UP000074561">
    <property type="component" value="Chromosome"/>
</dbReference>
<dbReference type="Gene3D" id="3.40.640.10">
    <property type="entry name" value="Type I PLP-dependent aspartate aminotransferase-like (Major domain)"/>
    <property type="match status" value="1"/>
</dbReference>
<evidence type="ECO:0000256" key="6">
    <source>
        <dbReference type="ARBA" id="ARBA00023004"/>
    </source>
</evidence>
<gene>
    <name evidence="11" type="ORF">CPter91_0975</name>
</gene>
<protein>
    <recommendedName>
        <fullName evidence="3">cysteine desulfurase</fullName>
        <ecNumber evidence="3">2.8.1.7</ecNumber>
    </recommendedName>
</protein>
<dbReference type="PROSITE" id="PS00595">
    <property type="entry name" value="AA_TRANSFER_CLASS_5"/>
    <property type="match status" value="1"/>
</dbReference>
<dbReference type="InterPro" id="IPR015421">
    <property type="entry name" value="PyrdxlP-dep_Trfase_major"/>
</dbReference>
<dbReference type="Gene3D" id="3.60.15.10">
    <property type="entry name" value="Ribonuclease Z/Hydroxyacylglutathione hydrolase-like"/>
    <property type="match status" value="1"/>
</dbReference>
<dbReference type="GO" id="GO:0051536">
    <property type="term" value="F:iron-sulfur cluster binding"/>
    <property type="evidence" value="ECO:0007669"/>
    <property type="project" value="UniProtKB-KW"/>
</dbReference>
<dbReference type="EC" id="2.8.1.7" evidence="3"/>
<dbReference type="Gene3D" id="1.10.260.50">
    <property type="match status" value="1"/>
</dbReference>
<dbReference type="InterPro" id="IPR020578">
    <property type="entry name" value="Aminotrans_V_PyrdxlP_BS"/>
</dbReference>
<name>A0A127Q003_9BURK</name>
<dbReference type="CDD" id="cd00158">
    <property type="entry name" value="RHOD"/>
    <property type="match status" value="1"/>
</dbReference>
<feature type="domain" description="Rhodanese" evidence="10">
    <location>
        <begin position="590"/>
        <end position="683"/>
    </location>
</feature>
<keyword evidence="5" id="KW-0663">Pyridoxal phosphate</keyword>
<dbReference type="InterPro" id="IPR001763">
    <property type="entry name" value="Rhodanese-like_dom"/>
</dbReference>
<comment type="similarity">
    <text evidence="2">Belongs to the class-V pyridoxal-phosphate-dependent aminotransferase family. NifS/IscS subfamily.</text>
</comment>
<dbReference type="RefSeq" id="WP_061937515.1">
    <property type="nucleotide sequence ID" value="NZ_CP013234.1"/>
</dbReference>
<dbReference type="EMBL" id="CP013234">
    <property type="protein sequence ID" value="AMP03363.1"/>
    <property type="molecule type" value="Genomic_DNA"/>
</dbReference>
<dbReference type="SUPFAM" id="SSF52821">
    <property type="entry name" value="Rhodanese/Cell cycle control phosphatase"/>
    <property type="match status" value="1"/>
</dbReference>
<dbReference type="STRING" id="279113.CPter91_0975"/>
<dbReference type="Gene3D" id="3.90.1150.10">
    <property type="entry name" value="Aspartate Aminotransferase, domain 1"/>
    <property type="match status" value="1"/>
</dbReference>
<evidence type="ECO:0000256" key="7">
    <source>
        <dbReference type="ARBA" id="ARBA00023014"/>
    </source>
</evidence>
<dbReference type="InterPro" id="IPR036873">
    <property type="entry name" value="Rhodanese-like_dom_sf"/>
</dbReference>
<dbReference type="PANTHER" id="PTHR11601">
    <property type="entry name" value="CYSTEINE DESULFURYLASE FAMILY MEMBER"/>
    <property type="match status" value="1"/>
</dbReference>
<dbReference type="GO" id="GO:0031071">
    <property type="term" value="F:cysteine desulfurase activity"/>
    <property type="evidence" value="ECO:0007669"/>
    <property type="project" value="UniProtKB-EC"/>
</dbReference>
<dbReference type="GO" id="GO:0008483">
    <property type="term" value="F:transaminase activity"/>
    <property type="evidence" value="ECO:0007669"/>
    <property type="project" value="UniProtKB-KW"/>
</dbReference>
<dbReference type="Pfam" id="PF00266">
    <property type="entry name" value="Aminotran_5"/>
    <property type="match status" value="1"/>
</dbReference>
<dbReference type="InterPro" id="IPR015424">
    <property type="entry name" value="PyrdxlP-dep_Trfase"/>
</dbReference>
<dbReference type="InterPro" id="IPR015422">
    <property type="entry name" value="PyrdxlP-dep_Trfase_small"/>
</dbReference>